<dbReference type="Gramene" id="MELO3C030318.2.1">
    <property type="protein sequence ID" value="MELO3C030318.2.1"/>
    <property type="gene ID" value="MELO3C030318.2"/>
</dbReference>
<proteinExistence type="predicted"/>
<protein>
    <submittedName>
        <fullName evidence="1">Uncharacterized protein</fullName>
    </submittedName>
</protein>
<reference evidence="1" key="1">
    <citation type="submission" date="2023-03" db="UniProtKB">
        <authorList>
            <consortium name="EnsemblPlants"/>
        </authorList>
    </citation>
    <scope>IDENTIFICATION</scope>
</reference>
<evidence type="ECO:0000313" key="1">
    <source>
        <dbReference type="EnsemblPlants" id="MELO3C030318.2.1"/>
    </source>
</evidence>
<dbReference type="EnsemblPlants" id="MELO3C030318.2.1">
    <property type="protein sequence ID" value="MELO3C030318.2.1"/>
    <property type="gene ID" value="MELO3C030318.2"/>
</dbReference>
<accession>A0A9I9E8L9</accession>
<name>A0A9I9E8L9_CUCME</name>
<sequence>MMRQQHYKSILHFALRNRRIKFTNTNLVKLVWAQYCVDFPSLFPLTLNKEASISDLWSTENAYWNLYLGRGLKEDEIKEWACLSNLLSSVILTNQEDTWVCNIDKDGIFTSKSLRRALAIATNK</sequence>
<dbReference type="AlphaFoldDB" id="A0A9I9E8L9"/>
<organism evidence="1">
    <name type="scientific">Cucumis melo</name>
    <name type="common">Muskmelon</name>
    <dbReference type="NCBI Taxonomy" id="3656"/>
    <lineage>
        <taxon>Eukaryota</taxon>
        <taxon>Viridiplantae</taxon>
        <taxon>Streptophyta</taxon>
        <taxon>Embryophyta</taxon>
        <taxon>Tracheophyta</taxon>
        <taxon>Spermatophyta</taxon>
        <taxon>Magnoliopsida</taxon>
        <taxon>eudicotyledons</taxon>
        <taxon>Gunneridae</taxon>
        <taxon>Pentapetalae</taxon>
        <taxon>rosids</taxon>
        <taxon>fabids</taxon>
        <taxon>Cucurbitales</taxon>
        <taxon>Cucurbitaceae</taxon>
        <taxon>Benincaseae</taxon>
        <taxon>Cucumis</taxon>
    </lineage>
</organism>